<keyword evidence="2" id="KW-1185">Reference proteome</keyword>
<dbReference type="Proteomes" id="UP001367508">
    <property type="component" value="Unassembled WGS sequence"/>
</dbReference>
<dbReference type="EMBL" id="JAYMYQ010000008">
    <property type="protein sequence ID" value="KAK7316246.1"/>
    <property type="molecule type" value="Genomic_DNA"/>
</dbReference>
<organism evidence="1 2">
    <name type="scientific">Canavalia gladiata</name>
    <name type="common">Sword bean</name>
    <name type="synonym">Dolichos gladiatus</name>
    <dbReference type="NCBI Taxonomy" id="3824"/>
    <lineage>
        <taxon>Eukaryota</taxon>
        <taxon>Viridiplantae</taxon>
        <taxon>Streptophyta</taxon>
        <taxon>Embryophyta</taxon>
        <taxon>Tracheophyta</taxon>
        <taxon>Spermatophyta</taxon>
        <taxon>Magnoliopsida</taxon>
        <taxon>eudicotyledons</taxon>
        <taxon>Gunneridae</taxon>
        <taxon>Pentapetalae</taxon>
        <taxon>rosids</taxon>
        <taxon>fabids</taxon>
        <taxon>Fabales</taxon>
        <taxon>Fabaceae</taxon>
        <taxon>Papilionoideae</taxon>
        <taxon>50 kb inversion clade</taxon>
        <taxon>NPAAA clade</taxon>
        <taxon>indigoferoid/millettioid clade</taxon>
        <taxon>Phaseoleae</taxon>
        <taxon>Canavalia</taxon>
    </lineage>
</organism>
<evidence type="ECO:0000313" key="1">
    <source>
        <dbReference type="EMBL" id="KAK7316246.1"/>
    </source>
</evidence>
<name>A0AAN9KG64_CANGL</name>
<gene>
    <name evidence="1" type="ORF">VNO77_35126</name>
</gene>
<sequence length="96" mass="10934">MWDFCAHLMFTYYAGFLRCIAVIPKEDLDPFPLSSSMPRSKAFDIIFFISSLLVELLALSPKSSTSILPPEGKIQFYRYEVYTPSGIWVDVTLGDQ</sequence>
<protein>
    <submittedName>
        <fullName evidence="1">Uncharacterized protein</fullName>
    </submittedName>
</protein>
<reference evidence="1 2" key="1">
    <citation type="submission" date="2024-01" db="EMBL/GenBank/DDBJ databases">
        <title>The genomes of 5 underutilized Papilionoideae crops provide insights into root nodulation and disease resistanc.</title>
        <authorList>
            <person name="Jiang F."/>
        </authorList>
    </citation>
    <scope>NUCLEOTIDE SEQUENCE [LARGE SCALE GENOMIC DNA]</scope>
    <source>
        <strain evidence="1">LVBAO_FW01</strain>
        <tissue evidence="1">Leaves</tissue>
    </source>
</reference>
<dbReference type="AlphaFoldDB" id="A0AAN9KG64"/>
<comment type="caution">
    <text evidence="1">The sequence shown here is derived from an EMBL/GenBank/DDBJ whole genome shotgun (WGS) entry which is preliminary data.</text>
</comment>
<evidence type="ECO:0000313" key="2">
    <source>
        <dbReference type="Proteomes" id="UP001367508"/>
    </source>
</evidence>
<proteinExistence type="predicted"/>
<accession>A0AAN9KG64</accession>